<dbReference type="AlphaFoldDB" id="A0A4Z0C3T3"/>
<dbReference type="Proteomes" id="UP000298180">
    <property type="component" value="Unassembled WGS sequence"/>
</dbReference>
<evidence type="ECO:0000313" key="2">
    <source>
        <dbReference type="Proteomes" id="UP000298180"/>
    </source>
</evidence>
<evidence type="ECO:0000313" key="1">
    <source>
        <dbReference type="EMBL" id="TFZ05130.1"/>
    </source>
</evidence>
<dbReference type="EMBL" id="SMLM01000001">
    <property type="protein sequence ID" value="TFZ05130.1"/>
    <property type="molecule type" value="Genomic_DNA"/>
</dbReference>
<name>A0A4Z0C3T3_9BURK</name>
<accession>A0A4Z0C3T3</accession>
<reference evidence="1 2" key="1">
    <citation type="submission" date="2019-03" db="EMBL/GenBank/DDBJ databases">
        <title>Ramlibacter henchirensis DSM 14656, whole genome shotgun sequence.</title>
        <authorList>
            <person name="Zhang X."/>
            <person name="Feng G."/>
            <person name="Zhu H."/>
        </authorList>
    </citation>
    <scope>NUCLEOTIDE SEQUENCE [LARGE SCALE GENOMIC DNA]</scope>
    <source>
        <strain evidence="1 2">DSM 14656</strain>
    </source>
</reference>
<dbReference type="OrthoDB" id="9894689at2"/>
<organism evidence="1 2">
    <name type="scientific">Ramlibacter henchirensis</name>
    <dbReference type="NCBI Taxonomy" id="204072"/>
    <lineage>
        <taxon>Bacteria</taxon>
        <taxon>Pseudomonadati</taxon>
        <taxon>Pseudomonadota</taxon>
        <taxon>Betaproteobacteria</taxon>
        <taxon>Burkholderiales</taxon>
        <taxon>Comamonadaceae</taxon>
        <taxon>Ramlibacter</taxon>
    </lineage>
</organism>
<protein>
    <submittedName>
        <fullName evidence="1">Uncharacterized protein</fullName>
    </submittedName>
</protein>
<gene>
    <name evidence="1" type="ORF">EZ313_00145</name>
</gene>
<comment type="caution">
    <text evidence="1">The sequence shown here is derived from an EMBL/GenBank/DDBJ whole genome shotgun (WGS) entry which is preliminary data.</text>
</comment>
<proteinExistence type="predicted"/>
<keyword evidence="2" id="KW-1185">Reference proteome</keyword>
<sequence length="81" mass="8902">MATNVQEIPVHVGQRLRDAKGRLWLVRDLLPLACVTGEAPWFVVRLDFRSNTGSAGSVVMSMHEFTAIARQATAERPLAQG</sequence>
<dbReference type="RefSeq" id="WP_135261211.1">
    <property type="nucleotide sequence ID" value="NZ_SMLM01000001.1"/>
</dbReference>